<keyword evidence="3 7" id="KW-1133">Transmembrane helix</keyword>
<keyword evidence="10" id="KW-1185">Reference proteome</keyword>
<dbReference type="EMBL" id="QRAN01000007">
    <property type="protein sequence ID" value="RLQ22202.1"/>
    <property type="molecule type" value="Genomic_DNA"/>
</dbReference>
<dbReference type="InterPro" id="IPR051689">
    <property type="entry name" value="Sterol_desaturase/TMEM195"/>
</dbReference>
<dbReference type="GO" id="GO:0008610">
    <property type="term" value="P:lipid biosynthetic process"/>
    <property type="evidence" value="ECO:0007669"/>
    <property type="project" value="InterPro"/>
</dbReference>
<feature type="transmembrane region" description="Helical" evidence="7">
    <location>
        <begin position="134"/>
        <end position="160"/>
    </location>
</feature>
<keyword evidence="2 7" id="KW-0812">Transmembrane</keyword>
<dbReference type="PANTHER" id="PTHR21624:SF1">
    <property type="entry name" value="ALKYLGLYCEROL MONOOXYGENASE"/>
    <property type="match status" value="1"/>
</dbReference>
<keyword evidence="5" id="KW-0443">Lipid metabolism</keyword>
<evidence type="ECO:0000259" key="8">
    <source>
        <dbReference type="Pfam" id="PF04116"/>
    </source>
</evidence>
<comment type="caution">
    <text evidence="9">The sequence shown here is derived from an EMBL/GenBank/DDBJ whole genome shotgun (WGS) entry which is preliminary data.</text>
</comment>
<dbReference type="GO" id="GO:0006643">
    <property type="term" value="P:membrane lipid metabolic process"/>
    <property type="evidence" value="ECO:0007669"/>
    <property type="project" value="TreeGrafter"/>
</dbReference>
<evidence type="ECO:0000256" key="4">
    <source>
        <dbReference type="ARBA" id="ARBA00023002"/>
    </source>
</evidence>
<dbReference type="OrthoDB" id="9770329at2"/>
<feature type="transmembrane region" description="Helical" evidence="7">
    <location>
        <begin position="75"/>
        <end position="94"/>
    </location>
</feature>
<dbReference type="RefSeq" id="WP_117953676.1">
    <property type="nucleotide sequence ID" value="NZ_QRAN01000007.1"/>
</dbReference>
<evidence type="ECO:0000256" key="5">
    <source>
        <dbReference type="ARBA" id="ARBA00023098"/>
    </source>
</evidence>
<proteinExistence type="predicted"/>
<dbReference type="GO" id="GO:0050479">
    <property type="term" value="F:glyceryl-ether monooxygenase activity"/>
    <property type="evidence" value="ECO:0007669"/>
    <property type="project" value="TreeGrafter"/>
</dbReference>
<dbReference type="GO" id="GO:0012505">
    <property type="term" value="C:endomembrane system"/>
    <property type="evidence" value="ECO:0007669"/>
    <property type="project" value="UniProtKB-SubCell"/>
</dbReference>
<reference evidence="9 10" key="1">
    <citation type="submission" date="2018-07" db="EMBL/GenBank/DDBJ databases">
        <title>Halioglobus sp. genome submission.</title>
        <authorList>
            <person name="Ye M.-Q."/>
            <person name="Du Z.-J."/>
        </authorList>
    </citation>
    <scope>NUCLEOTIDE SEQUENCE [LARGE SCALE GENOMIC DNA]</scope>
    <source>
        <strain evidence="9 10">U0301</strain>
    </source>
</reference>
<feature type="transmembrane region" description="Helical" evidence="7">
    <location>
        <begin position="292"/>
        <end position="313"/>
    </location>
</feature>
<protein>
    <submittedName>
        <fullName evidence="9">Sterol desaturase family protein</fullName>
    </submittedName>
</protein>
<dbReference type="InterPro" id="IPR006694">
    <property type="entry name" value="Fatty_acid_hydroxylase"/>
</dbReference>
<evidence type="ECO:0000256" key="7">
    <source>
        <dbReference type="SAM" id="Phobius"/>
    </source>
</evidence>
<keyword evidence="4" id="KW-0560">Oxidoreductase</keyword>
<feature type="transmembrane region" description="Helical" evidence="7">
    <location>
        <begin position="363"/>
        <end position="388"/>
    </location>
</feature>
<dbReference type="GO" id="GO:0005506">
    <property type="term" value="F:iron ion binding"/>
    <property type="evidence" value="ECO:0007669"/>
    <property type="project" value="InterPro"/>
</dbReference>
<dbReference type="Proteomes" id="UP000265509">
    <property type="component" value="Unassembled WGS sequence"/>
</dbReference>
<dbReference type="AlphaFoldDB" id="A0A3L7E228"/>
<feature type="transmembrane region" description="Helical" evidence="7">
    <location>
        <begin position="6"/>
        <end position="24"/>
    </location>
</feature>
<feature type="domain" description="Fatty acid hydroxylase" evidence="8">
    <location>
        <begin position="80"/>
        <end position="213"/>
    </location>
</feature>
<evidence type="ECO:0000256" key="2">
    <source>
        <dbReference type="ARBA" id="ARBA00022692"/>
    </source>
</evidence>
<dbReference type="PANTHER" id="PTHR21624">
    <property type="entry name" value="STEROL DESATURASE-RELATED PROTEIN"/>
    <property type="match status" value="1"/>
</dbReference>
<feature type="transmembrane region" description="Helical" evidence="7">
    <location>
        <begin position="36"/>
        <end position="63"/>
    </location>
</feature>
<evidence type="ECO:0000256" key="3">
    <source>
        <dbReference type="ARBA" id="ARBA00022989"/>
    </source>
</evidence>
<comment type="subcellular location">
    <subcellularLocation>
        <location evidence="1">Endomembrane system</location>
        <topology evidence="1">Multi-pass membrane protein</topology>
    </subcellularLocation>
</comment>
<dbReference type="GO" id="GO:0016020">
    <property type="term" value="C:membrane"/>
    <property type="evidence" value="ECO:0007669"/>
    <property type="project" value="GOC"/>
</dbReference>
<feature type="transmembrane region" description="Helical" evidence="7">
    <location>
        <begin position="320"/>
        <end position="343"/>
    </location>
</feature>
<evidence type="ECO:0000256" key="1">
    <source>
        <dbReference type="ARBA" id="ARBA00004127"/>
    </source>
</evidence>
<organism evidence="9 10">
    <name type="scientific">Seongchinamella sediminis</name>
    <dbReference type="NCBI Taxonomy" id="2283635"/>
    <lineage>
        <taxon>Bacteria</taxon>
        <taxon>Pseudomonadati</taxon>
        <taxon>Pseudomonadota</taxon>
        <taxon>Gammaproteobacteria</taxon>
        <taxon>Cellvibrionales</taxon>
        <taxon>Halieaceae</taxon>
        <taxon>Seongchinamella</taxon>
    </lineage>
</organism>
<evidence type="ECO:0000256" key="6">
    <source>
        <dbReference type="ARBA" id="ARBA00023136"/>
    </source>
</evidence>
<name>A0A3L7E228_9GAMM</name>
<keyword evidence="6 7" id="KW-0472">Membrane</keyword>
<evidence type="ECO:0000313" key="9">
    <source>
        <dbReference type="EMBL" id="RLQ22202.1"/>
    </source>
</evidence>
<dbReference type="Pfam" id="PF04116">
    <property type="entry name" value="FA_hydroxylase"/>
    <property type="match status" value="1"/>
</dbReference>
<gene>
    <name evidence="9" type="ORF">DWB85_07885</name>
</gene>
<sequence length="413" mass="47214">MDLVVYAVPFFLLAMLVELVYGVYRGRNTYRLNDSVSSLFLGVLSQARRFITLGVGGYVYHLVSEYWSMPQLDSTAWWTWLLAFVLYDFCYYWLHRLGHERSILWAAHVAHHQSEEYNLTTALRQTSTGFLLSWIFYIPLFVLGIPAEVVVTVGSLNLLYQFWVHTEHLPKLGWYEWLFITPSNHRVHHAQNDIYMDRNYGGVFILWDRLFGTFQEELDEEPVIFGIRGPLRSFNPWHALTHVYADMISDSWHTRRWRDKLRVWVARTGWQPADVAPRHKNDLSTFAKYNPAVPALVAWYSFFQLVVAVAFLGWMQATGLGYWSGVACWALLLATTMTTTFWLEARTADAVVRWEWLRLGGLGVLLALALQGGAAPGLVAVGVLYVVFNIGFLRQLSASVQVPGEAVAPAAVP</sequence>
<evidence type="ECO:0000313" key="10">
    <source>
        <dbReference type="Proteomes" id="UP000265509"/>
    </source>
</evidence>
<accession>A0A3L7E228</accession>